<proteinExistence type="predicted"/>
<feature type="non-terminal residue" evidence="1">
    <location>
        <position position="56"/>
    </location>
</feature>
<accession>A0ACA9NJ96</accession>
<name>A0ACA9NJ96_9GLOM</name>
<dbReference type="Proteomes" id="UP000789860">
    <property type="component" value="Unassembled WGS sequence"/>
</dbReference>
<gene>
    <name evidence="1" type="ORF">SCALOS_LOCUS8959</name>
</gene>
<reference evidence="1" key="1">
    <citation type="submission" date="2021-06" db="EMBL/GenBank/DDBJ databases">
        <authorList>
            <person name="Kallberg Y."/>
            <person name="Tangrot J."/>
            <person name="Rosling A."/>
        </authorList>
    </citation>
    <scope>NUCLEOTIDE SEQUENCE</scope>
    <source>
        <strain evidence="1">AU212A</strain>
    </source>
</reference>
<dbReference type="EMBL" id="CAJVPM010025698">
    <property type="protein sequence ID" value="CAG8658988.1"/>
    <property type="molecule type" value="Genomic_DNA"/>
</dbReference>
<organism evidence="1 2">
    <name type="scientific">Scutellospora calospora</name>
    <dbReference type="NCBI Taxonomy" id="85575"/>
    <lineage>
        <taxon>Eukaryota</taxon>
        <taxon>Fungi</taxon>
        <taxon>Fungi incertae sedis</taxon>
        <taxon>Mucoromycota</taxon>
        <taxon>Glomeromycotina</taxon>
        <taxon>Glomeromycetes</taxon>
        <taxon>Diversisporales</taxon>
        <taxon>Gigasporaceae</taxon>
        <taxon>Scutellospora</taxon>
    </lineage>
</organism>
<keyword evidence="2" id="KW-1185">Reference proteome</keyword>
<evidence type="ECO:0000313" key="2">
    <source>
        <dbReference type="Proteomes" id="UP000789860"/>
    </source>
</evidence>
<comment type="caution">
    <text evidence="1">The sequence shown here is derived from an EMBL/GenBank/DDBJ whole genome shotgun (WGS) entry which is preliminary data.</text>
</comment>
<evidence type="ECO:0000313" key="1">
    <source>
        <dbReference type="EMBL" id="CAG8658988.1"/>
    </source>
</evidence>
<sequence>TTTNVEYDNTLRSSPTEEGSTKSFTLTTDFSPNALNNKAKQTTGLNLSDDMSSEQD</sequence>
<protein>
    <submittedName>
        <fullName evidence="1">899_t:CDS:1</fullName>
    </submittedName>
</protein>
<feature type="non-terminal residue" evidence="1">
    <location>
        <position position="1"/>
    </location>
</feature>